<dbReference type="NCBIfam" id="TIGR02328">
    <property type="entry name" value="TIGR02328 family protein"/>
    <property type="match status" value="1"/>
</dbReference>
<protein>
    <recommendedName>
        <fullName evidence="3">Pyrimidine dimer DNA glycosylase</fullName>
    </recommendedName>
</protein>
<dbReference type="InterPro" id="IPR004260">
    <property type="entry name" value="Pyr-dimer_DNA_glycosylase"/>
</dbReference>
<gene>
    <name evidence="1" type="ORF">AB996_2233</name>
</gene>
<dbReference type="PATRIC" id="fig|1359.32.peg.901"/>
<comment type="caution">
    <text evidence="1">The sequence shown here is derived from an EMBL/GenBank/DDBJ whole genome shotgun (WGS) entry which is preliminary data.</text>
</comment>
<name>A0A166IQE5_LACLC</name>
<dbReference type="EMBL" id="LIYF01000046">
    <property type="protein sequence ID" value="KZK04747.1"/>
    <property type="molecule type" value="Genomic_DNA"/>
</dbReference>
<dbReference type="Proteomes" id="UP000076519">
    <property type="component" value="Unassembled WGS sequence"/>
</dbReference>
<dbReference type="AlphaFoldDB" id="A0A166IQE5"/>
<sequence>MNNRKETIRSALNKENGVLLWENFLNKLINILGHKNKVEKRRDMRLWHELLIEKLPREQLLGQHRECCALRGKGWGRPHSTVDYVFDYSPYKLFQYHLLILREMKVRGYHPDEKWDNSLYRGQISEAYLELKAVVWTFPIYPEHNDAYLESCRENLRQKGILL</sequence>
<evidence type="ECO:0008006" key="3">
    <source>
        <dbReference type="Google" id="ProtNLM"/>
    </source>
</evidence>
<evidence type="ECO:0000313" key="1">
    <source>
        <dbReference type="EMBL" id="KZK04747.1"/>
    </source>
</evidence>
<organism evidence="1 2">
    <name type="scientific">Lactococcus lactis subsp. cremoris</name>
    <name type="common">Streptococcus cremoris</name>
    <dbReference type="NCBI Taxonomy" id="1359"/>
    <lineage>
        <taxon>Bacteria</taxon>
        <taxon>Bacillati</taxon>
        <taxon>Bacillota</taxon>
        <taxon>Bacilli</taxon>
        <taxon>Lactobacillales</taxon>
        <taxon>Streptococcaceae</taxon>
        <taxon>Lactococcus</taxon>
    </lineage>
</organism>
<dbReference type="Pfam" id="PF03013">
    <property type="entry name" value="Pyr_excise"/>
    <property type="match status" value="1"/>
</dbReference>
<accession>A0A166IQE5</accession>
<evidence type="ECO:0000313" key="2">
    <source>
        <dbReference type="Proteomes" id="UP000076519"/>
    </source>
</evidence>
<proteinExistence type="predicted"/>
<reference evidence="1 2" key="1">
    <citation type="submission" date="2015-08" db="EMBL/GenBank/DDBJ databases">
        <title>Draft Genome Sequences of 11 Lactococcus lactis subspecies cremoris strains.</title>
        <authorList>
            <person name="Wels M."/>
            <person name="Backus L."/>
            <person name="Boekhorst J."/>
            <person name="Dijkstra A."/>
            <person name="Beerthuizen M."/>
            <person name="Siezen R."/>
            <person name="Bachmann H."/>
            <person name="Van Hijum S."/>
        </authorList>
    </citation>
    <scope>NUCLEOTIDE SEQUENCE [LARGE SCALE GENOMIC DNA]</scope>
    <source>
        <strain evidence="1 2">KW10</strain>
    </source>
</reference>
<dbReference type="InterPro" id="IPR012650">
    <property type="entry name" value="CHP02328"/>
</dbReference>